<evidence type="ECO:0000313" key="4">
    <source>
        <dbReference type="EMBL" id="PIU36215.1"/>
    </source>
</evidence>
<dbReference type="EMBL" id="PEWZ01000031">
    <property type="protein sequence ID" value="PIU36215.1"/>
    <property type="molecule type" value="Genomic_DNA"/>
</dbReference>
<evidence type="ECO:0000256" key="1">
    <source>
        <dbReference type="ARBA" id="ARBA00008023"/>
    </source>
</evidence>
<evidence type="ECO:0000313" key="5">
    <source>
        <dbReference type="Proteomes" id="UP000229502"/>
    </source>
</evidence>
<sequence length="180" mass="20351">MNKIVFATTNKGKLKEARQILGIKVDPLELQVDEIQTLDPVECVKKKAQAAYNQVEIPILVEDTSLFINGWGKLPGVFIDYFMKSLGNQGILKLLDKEKKRSALVQTTLCYFDGKKSIIVSGKIKGRISEEEKGKNGFGWDPIFIPNGKDKTFAEMKDKEKNSLSMRKIALEKLKKKLFI</sequence>
<name>A0A2M6YRY9_9BACT</name>
<protein>
    <submittedName>
        <fullName evidence="4">Non-canonical purine NTP pyrophosphatase, RdgB/HAM1 family</fullName>
    </submittedName>
</protein>
<dbReference type="PANTHER" id="PTHR11067">
    <property type="entry name" value="INOSINE TRIPHOSPHATE PYROPHOSPHATASE/HAM1 PROTEIN"/>
    <property type="match status" value="1"/>
</dbReference>
<dbReference type="InterPro" id="IPR002637">
    <property type="entry name" value="RdgB/HAM1"/>
</dbReference>
<reference evidence="5" key="1">
    <citation type="submission" date="2017-09" db="EMBL/GenBank/DDBJ databases">
        <title>Depth-based differentiation of microbial function through sediment-hosted aquifers and enrichment of novel symbionts in the deep terrestrial subsurface.</title>
        <authorList>
            <person name="Probst A.J."/>
            <person name="Ladd B."/>
            <person name="Jarett J.K."/>
            <person name="Geller-Mcgrath D.E."/>
            <person name="Sieber C.M.K."/>
            <person name="Emerson J.B."/>
            <person name="Anantharaman K."/>
            <person name="Thomas B.C."/>
            <person name="Malmstrom R."/>
            <person name="Stieglmeier M."/>
            <person name="Klingl A."/>
            <person name="Woyke T."/>
            <person name="Ryan C.M."/>
            <person name="Banfield J.F."/>
        </authorList>
    </citation>
    <scope>NUCLEOTIDE SEQUENCE [LARGE SCALE GENOMIC DNA]</scope>
</reference>
<organism evidence="4 5">
    <name type="scientific">Candidatus Shapirobacteria bacterium CG07_land_8_20_14_0_80_39_18</name>
    <dbReference type="NCBI Taxonomy" id="1974882"/>
    <lineage>
        <taxon>Bacteria</taxon>
        <taxon>Candidatus Shapironibacteriota</taxon>
    </lineage>
</organism>
<dbReference type="GO" id="GO:0009143">
    <property type="term" value="P:nucleoside triphosphate catabolic process"/>
    <property type="evidence" value="ECO:0007669"/>
    <property type="project" value="InterPro"/>
</dbReference>
<dbReference type="PANTHER" id="PTHR11067:SF9">
    <property type="entry name" value="INOSINE TRIPHOSPHATE PYROPHOSPHATASE"/>
    <property type="match status" value="1"/>
</dbReference>
<dbReference type="GO" id="GO:0005737">
    <property type="term" value="C:cytoplasm"/>
    <property type="evidence" value="ECO:0007669"/>
    <property type="project" value="TreeGrafter"/>
</dbReference>
<dbReference type="NCBIfam" id="TIGR00042">
    <property type="entry name" value="RdgB/HAM1 family non-canonical purine NTP pyrophosphatase"/>
    <property type="match status" value="1"/>
</dbReference>
<dbReference type="SUPFAM" id="SSF52972">
    <property type="entry name" value="ITPase-like"/>
    <property type="match status" value="1"/>
</dbReference>
<dbReference type="Proteomes" id="UP000229502">
    <property type="component" value="Unassembled WGS sequence"/>
</dbReference>
<dbReference type="CDD" id="cd00515">
    <property type="entry name" value="HAM1"/>
    <property type="match status" value="1"/>
</dbReference>
<dbReference type="GO" id="GO:0047429">
    <property type="term" value="F:nucleoside triphosphate diphosphatase activity"/>
    <property type="evidence" value="ECO:0007669"/>
    <property type="project" value="InterPro"/>
</dbReference>
<dbReference type="AlphaFoldDB" id="A0A2M6YRY9"/>
<comment type="caution">
    <text evidence="4">The sequence shown here is derived from an EMBL/GenBank/DDBJ whole genome shotgun (WGS) entry which is preliminary data.</text>
</comment>
<dbReference type="Gene3D" id="3.90.950.10">
    <property type="match status" value="1"/>
</dbReference>
<accession>A0A2M6YRY9</accession>
<gene>
    <name evidence="4" type="primary">rdgB</name>
    <name evidence="4" type="ORF">COT03_00530</name>
</gene>
<proteinExistence type="inferred from homology"/>
<comment type="similarity">
    <text evidence="1 3">Belongs to the HAM1 NTPase family.</text>
</comment>
<keyword evidence="2 3" id="KW-0378">Hydrolase</keyword>
<dbReference type="InterPro" id="IPR029001">
    <property type="entry name" value="ITPase-like_fam"/>
</dbReference>
<evidence type="ECO:0000256" key="3">
    <source>
        <dbReference type="RuleBase" id="RU003781"/>
    </source>
</evidence>
<evidence type="ECO:0000256" key="2">
    <source>
        <dbReference type="ARBA" id="ARBA00022801"/>
    </source>
</evidence>
<dbReference type="Pfam" id="PF01725">
    <property type="entry name" value="Ham1p_like"/>
    <property type="match status" value="1"/>
</dbReference>